<feature type="compositionally biased region" description="Pro residues" evidence="5">
    <location>
        <begin position="58"/>
        <end position="67"/>
    </location>
</feature>
<dbReference type="AlphaFoldDB" id="A0A9W8JA46"/>
<feature type="compositionally biased region" description="Pro residues" evidence="5">
    <location>
        <begin position="81"/>
        <end position="90"/>
    </location>
</feature>
<dbReference type="PANTHER" id="PTHR13396:SF5">
    <property type="entry name" value="NEDD4 FAMILY INTERACTING PROTEIN"/>
    <property type="match status" value="1"/>
</dbReference>
<comment type="subcellular location">
    <subcellularLocation>
        <location evidence="1">Membrane</location>
        <topology evidence="1">Multi-pass membrane protein</topology>
    </subcellularLocation>
</comment>
<dbReference type="CDD" id="cd22212">
    <property type="entry name" value="NDFIP-like"/>
    <property type="match status" value="1"/>
</dbReference>
<feature type="transmembrane region" description="Helical" evidence="6">
    <location>
        <begin position="267"/>
        <end position="284"/>
    </location>
</feature>
<evidence type="ECO:0000256" key="1">
    <source>
        <dbReference type="ARBA" id="ARBA00004141"/>
    </source>
</evidence>
<feature type="transmembrane region" description="Helical" evidence="6">
    <location>
        <begin position="347"/>
        <end position="368"/>
    </location>
</feature>
<keyword evidence="4 6" id="KW-0472">Membrane</keyword>
<evidence type="ECO:0000256" key="6">
    <source>
        <dbReference type="SAM" id="Phobius"/>
    </source>
</evidence>
<feature type="transmembrane region" description="Helical" evidence="6">
    <location>
        <begin position="231"/>
        <end position="255"/>
    </location>
</feature>
<dbReference type="GO" id="GO:0005794">
    <property type="term" value="C:Golgi apparatus"/>
    <property type="evidence" value="ECO:0007669"/>
    <property type="project" value="TreeGrafter"/>
</dbReference>
<dbReference type="GO" id="GO:0005783">
    <property type="term" value="C:endoplasmic reticulum"/>
    <property type="evidence" value="ECO:0007669"/>
    <property type="project" value="TreeGrafter"/>
</dbReference>
<dbReference type="OrthoDB" id="10003116at2759"/>
<keyword evidence="2 6" id="KW-0812">Transmembrane</keyword>
<dbReference type="GO" id="GO:0048471">
    <property type="term" value="C:perinuclear region of cytoplasm"/>
    <property type="evidence" value="ECO:0007669"/>
    <property type="project" value="TreeGrafter"/>
</dbReference>
<keyword evidence="8" id="KW-1185">Reference proteome</keyword>
<dbReference type="EMBL" id="JANBPK010000847">
    <property type="protein sequence ID" value="KAJ2930229.1"/>
    <property type="molecule type" value="Genomic_DNA"/>
</dbReference>
<dbReference type="GO" id="GO:0006511">
    <property type="term" value="P:ubiquitin-dependent protein catabolic process"/>
    <property type="evidence" value="ECO:0007669"/>
    <property type="project" value="TreeGrafter"/>
</dbReference>
<dbReference type="GO" id="GO:0016020">
    <property type="term" value="C:membrane"/>
    <property type="evidence" value="ECO:0007669"/>
    <property type="project" value="UniProtKB-SubCell"/>
</dbReference>
<comment type="caution">
    <text evidence="7">The sequence shown here is derived from an EMBL/GenBank/DDBJ whole genome shotgun (WGS) entry which is preliminary data.</text>
</comment>
<proteinExistence type="predicted"/>
<evidence type="ECO:0008006" key="9">
    <source>
        <dbReference type="Google" id="ProtNLM"/>
    </source>
</evidence>
<evidence type="ECO:0000256" key="5">
    <source>
        <dbReference type="SAM" id="MobiDB-lite"/>
    </source>
</evidence>
<dbReference type="InterPro" id="IPR019325">
    <property type="entry name" value="NEDD4/Bsd2"/>
</dbReference>
<evidence type="ECO:0000256" key="4">
    <source>
        <dbReference type="ARBA" id="ARBA00023136"/>
    </source>
</evidence>
<evidence type="ECO:0000256" key="2">
    <source>
        <dbReference type="ARBA" id="ARBA00022692"/>
    </source>
</evidence>
<feature type="compositionally biased region" description="Polar residues" evidence="5">
    <location>
        <begin position="43"/>
        <end position="54"/>
    </location>
</feature>
<sequence>MSNSRYARLPNPSDRHPHPDLDDEVEAAFDYREDDDDDRDASESQPLNPNASQTAPRPQAPPPPPANAPGTYNFEIVDYDYPPPGSPPPLSSHALPNEFGNSNGLVPEFDRDAVPQFRQPWWKRAASTVLPQSVAHRFGVSTDRPTGLVGGGTGNDGVFANVTAKPTAPVRIQDGDETYIVPEDTQQEAPPSYAAAQADAVPPYWDTTIHAPFASDSMGDMIVDSLPTGSLFSFCWNMLVSISFQFVGFLLTYLLHTSHAARLGSRAGLGVTLIQYGFALRGKLDDMSDNSSAWADWKPTSEPHPDFHSAAEAEAWISAHSNVTGTSMPTPDDQAANALLADATAEWLSFFLMTIGWFILLTSVLGFYRVKRWERSIMATQQRDSSAPATAVSTDNEPFMIHGMSRIEALRSGIFSGRRRNSASDEERVVIRTEEGGNGQPHSPTLQEIRDARFSHALRSAGFI</sequence>
<name>A0A9W8JA46_9AGAR</name>
<organism evidence="7 8">
    <name type="scientific">Candolleomyces eurysporus</name>
    <dbReference type="NCBI Taxonomy" id="2828524"/>
    <lineage>
        <taxon>Eukaryota</taxon>
        <taxon>Fungi</taxon>
        <taxon>Dikarya</taxon>
        <taxon>Basidiomycota</taxon>
        <taxon>Agaricomycotina</taxon>
        <taxon>Agaricomycetes</taxon>
        <taxon>Agaricomycetidae</taxon>
        <taxon>Agaricales</taxon>
        <taxon>Agaricineae</taxon>
        <taxon>Psathyrellaceae</taxon>
        <taxon>Candolleomyces</taxon>
    </lineage>
</organism>
<evidence type="ECO:0000313" key="7">
    <source>
        <dbReference type="EMBL" id="KAJ2930229.1"/>
    </source>
</evidence>
<feature type="region of interest" description="Disordered" evidence="5">
    <location>
        <begin position="1"/>
        <end position="97"/>
    </location>
</feature>
<dbReference type="GO" id="GO:0031398">
    <property type="term" value="P:positive regulation of protein ubiquitination"/>
    <property type="evidence" value="ECO:0007669"/>
    <property type="project" value="TreeGrafter"/>
</dbReference>
<keyword evidence="3 6" id="KW-1133">Transmembrane helix</keyword>
<reference evidence="7" key="1">
    <citation type="submission" date="2022-06" db="EMBL/GenBank/DDBJ databases">
        <title>Genome Sequence of Candolleomyces eurysporus.</title>
        <authorList>
            <person name="Buettner E."/>
        </authorList>
    </citation>
    <scope>NUCLEOTIDE SEQUENCE</scope>
    <source>
        <strain evidence="7">VTCC 930004</strain>
    </source>
</reference>
<dbReference type="Proteomes" id="UP001140091">
    <property type="component" value="Unassembled WGS sequence"/>
</dbReference>
<evidence type="ECO:0000313" key="8">
    <source>
        <dbReference type="Proteomes" id="UP001140091"/>
    </source>
</evidence>
<feature type="non-terminal residue" evidence="7">
    <location>
        <position position="1"/>
    </location>
</feature>
<evidence type="ECO:0000256" key="3">
    <source>
        <dbReference type="ARBA" id="ARBA00022989"/>
    </source>
</evidence>
<accession>A0A9W8JA46</accession>
<dbReference type="PANTHER" id="PTHR13396">
    <property type="entry name" value="NEDD4 FAMILY INTERACTING PROTEIN 1/2"/>
    <property type="match status" value="1"/>
</dbReference>
<dbReference type="GO" id="GO:0030001">
    <property type="term" value="P:metal ion transport"/>
    <property type="evidence" value="ECO:0007669"/>
    <property type="project" value="InterPro"/>
</dbReference>
<dbReference type="GO" id="GO:0007034">
    <property type="term" value="P:vacuolar transport"/>
    <property type="evidence" value="ECO:0007669"/>
    <property type="project" value="InterPro"/>
</dbReference>
<dbReference type="Pfam" id="PF10176">
    <property type="entry name" value="NEDD4_Bsd2"/>
    <property type="match status" value="1"/>
</dbReference>
<feature type="compositionally biased region" description="Acidic residues" evidence="5">
    <location>
        <begin position="21"/>
        <end position="40"/>
    </location>
</feature>
<gene>
    <name evidence="7" type="ORF">H1R20_g6896</name>
</gene>
<protein>
    <recommendedName>
        <fullName evidence="9">Metal homeostatis protein bsd2</fullName>
    </recommendedName>
</protein>